<evidence type="ECO:0000313" key="1">
    <source>
        <dbReference type="EMBL" id="CAI9707925.1"/>
    </source>
</evidence>
<organism evidence="1 2">
    <name type="scientific">Rangifer tarandus platyrhynchus</name>
    <name type="common">Svalbard reindeer</name>
    <dbReference type="NCBI Taxonomy" id="3082113"/>
    <lineage>
        <taxon>Eukaryota</taxon>
        <taxon>Metazoa</taxon>
        <taxon>Chordata</taxon>
        <taxon>Craniata</taxon>
        <taxon>Vertebrata</taxon>
        <taxon>Euteleostomi</taxon>
        <taxon>Mammalia</taxon>
        <taxon>Eutheria</taxon>
        <taxon>Laurasiatheria</taxon>
        <taxon>Artiodactyla</taxon>
        <taxon>Ruminantia</taxon>
        <taxon>Pecora</taxon>
        <taxon>Cervidae</taxon>
        <taxon>Odocoileinae</taxon>
        <taxon>Rangifer</taxon>
    </lineage>
</organism>
<name>A0ACB0F4N1_RANTA</name>
<reference evidence="1" key="1">
    <citation type="submission" date="2023-05" db="EMBL/GenBank/DDBJ databases">
        <authorList>
            <consortium name="ELIXIR-Norway"/>
        </authorList>
    </citation>
    <scope>NUCLEOTIDE SEQUENCE</scope>
</reference>
<dbReference type="EMBL" id="OX596115">
    <property type="protein sequence ID" value="CAI9707925.1"/>
    <property type="molecule type" value="Genomic_DNA"/>
</dbReference>
<evidence type="ECO:0000313" key="2">
    <source>
        <dbReference type="Proteomes" id="UP001162501"/>
    </source>
</evidence>
<sequence length="96" mass="10257">MSKHHRPPSTWPPLGAGWEKSPFRRKQETLLTRGDHDPSICESGVSQGNGPNRKELRTGGARTDRGSGRDSGVPGGRGRGQECGEKRDVVGITAGP</sequence>
<dbReference type="Proteomes" id="UP001162501">
    <property type="component" value="Chromosome 31"/>
</dbReference>
<proteinExistence type="predicted"/>
<accession>A0ACB0F4N1</accession>
<protein>
    <submittedName>
        <fullName evidence="1">Uncharacterized protein</fullName>
    </submittedName>
</protein>
<gene>
    <name evidence="1" type="ORF">MRATA1EN3_LOCUS19138</name>
</gene>